<comment type="caution">
    <text evidence="3">The sequence shown here is derived from an EMBL/GenBank/DDBJ whole genome shotgun (WGS) entry which is preliminary data.</text>
</comment>
<accession>A0AA36GWJ2</accession>
<sequence>MERRQREMEPLYQFGANVVPMEAPEQRPRQEEREPSPQPGPAGNQQVGFILTYSPYSFGPLMGRPSANWKGENDARKFRKVEKISRKRELNLEKNDTMMCFFKRSKKSDQYFPLFDLPLHIIEKIVSKLAIFEMARFKQCCRQSKKIVDGHWQLQKTLRIGVGEFCQLFPHMDTKKQQFESLFHIRDELGKYMSMLPKHRLVEVDFSGIKRFHHEMLESILARNALDPFAMFSEVISMNFELCTVSCADLESLSYYTQNLKSLTISDQLIDHKQEGEDVDPNLLQCYRTYQRKRLIGHRSKLIAHLKTLWPSLVQLTITDTDGTVLLDEFPINSF</sequence>
<evidence type="ECO:0000256" key="1">
    <source>
        <dbReference type="SAM" id="MobiDB-lite"/>
    </source>
</evidence>
<protein>
    <recommendedName>
        <fullName evidence="2">F-box domain-containing protein</fullName>
    </recommendedName>
</protein>
<dbReference type="AlphaFoldDB" id="A0AA36GWJ2"/>
<dbReference type="Pfam" id="PF00646">
    <property type="entry name" value="F-box"/>
    <property type="match status" value="1"/>
</dbReference>
<dbReference type="EMBL" id="CATQJL010000223">
    <property type="protein sequence ID" value="CAJ0599475.1"/>
    <property type="molecule type" value="Genomic_DNA"/>
</dbReference>
<feature type="region of interest" description="Disordered" evidence="1">
    <location>
        <begin position="1"/>
        <end position="45"/>
    </location>
</feature>
<keyword evidence="4" id="KW-1185">Reference proteome</keyword>
<organism evidence="3 4">
    <name type="scientific">Cylicocyclus nassatus</name>
    <name type="common">Nematode worm</name>
    <dbReference type="NCBI Taxonomy" id="53992"/>
    <lineage>
        <taxon>Eukaryota</taxon>
        <taxon>Metazoa</taxon>
        <taxon>Ecdysozoa</taxon>
        <taxon>Nematoda</taxon>
        <taxon>Chromadorea</taxon>
        <taxon>Rhabditida</taxon>
        <taxon>Rhabditina</taxon>
        <taxon>Rhabditomorpha</taxon>
        <taxon>Strongyloidea</taxon>
        <taxon>Strongylidae</taxon>
        <taxon>Cylicocyclus</taxon>
    </lineage>
</organism>
<dbReference type="Proteomes" id="UP001176961">
    <property type="component" value="Unassembled WGS sequence"/>
</dbReference>
<feature type="compositionally biased region" description="Basic and acidic residues" evidence="1">
    <location>
        <begin position="24"/>
        <end position="35"/>
    </location>
</feature>
<evidence type="ECO:0000313" key="4">
    <source>
        <dbReference type="Proteomes" id="UP001176961"/>
    </source>
</evidence>
<gene>
    <name evidence="3" type="ORF">CYNAS_LOCUS11458</name>
</gene>
<dbReference type="InterPro" id="IPR001810">
    <property type="entry name" value="F-box_dom"/>
</dbReference>
<evidence type="ECO:0000259" key="2">
    <source>
        <dbReference type="PROSITE" id="PS50181"/>
    </source>
</evidence>
<reference evidence="3" key="1">
    <citation type="submission" date="2023-07" db="EMBL/GenBank/DDBJ databases">
        <authorList>
            <consortium name="CYATHOMIX"/>
        </authorList>
    </citation>
    <scope>NUCLEOTIDE SEQUENCE</scope>
    <source>
        <strain evidence="3">N/A</strain>
    </source>
</reference>
<proteinExistence type="predicted"/>
<name>A0AA36GWJ2_CYLNA</name>
<evidence type="ECO:0000313" key="3">
    <source>
        <dbReference type="EMBL" id="CAJ0599475.1"/>
    </source>
</evidence>
<feature type="domain" description="F-box" evidence="2">
    <location>
        <begin position="111"/>
        <end position="155"/>
    </location>
</feature>
<dbReference type="PROSITE" id="PS50181">
    <property type="entry name" value="FBOX"/>
    <property type="match status" value="1"/>
</dbReference>